<evidence type="ECO:0000256" key="2">
    <source>
        <dbReference type="ARBA" id="ARBA00013223"/>
    </source>
</evidence>
<keyword evidence="4" id="KW-0479">Metal-binding</keyword>
<dbReference type="EMBL" id="JAMTCG010000006">
    <property type="protein sequence ID" value="MCP2162293.1"/>
    <property type="molecule type" value="Genomic_DNA"/>
</dbReference>
<evidence type="ECO:0000256" key="8">
    <source>
        <dbReference type="ARBA" id="ARBA00023004"/>
    </source>
</evidence>
<evidence type="ECO:0000256" key="10">
    <source>
        <dbReference type="ARBA" id="ARBA00047776"/>
    </source>
</evidence>
<dbReference type="InterPro" id="IPR017896">
    <property type="entry name" value="4Fe4S_Fe-S-bd"/>
</dbReference>
<comment type="catalytic activity">
    <reaction evidence="10">
        <text>2 reduced [2Fe-2S]-[ferredoxin] + NADP(+) + H(+) = 2 oxidized [2Fe-2S]-[ferredoxin] + NADPH</text>
        <dbReference type="Rhea" id="RHEA:20125"/>
        <dbReference type="Rhea" id="RHEA-COMP:10000"/>
        <dbReference type="Rhea" id="RHEA-COMP:10001"/>
        <dbReference type="ChEBI" id="CHEBI:15378"/>
        <dbReference type="ChEBI" id="CHEBI:33737"/>
        <dbReference type="ChEBI" id="CHEBI:33738"/>
        <dbReference type="ChEBI" id="CHEBI:57783"/>
        <dbReference type="ChEBI" id="CHEBI:58349"/>
        <dbReference type="EC" id="1.18.1.2"/>
    </reaction>
</comment>
<evidence type="ECO:0000256" key="6">
    <source>
        <dbReference type="ARBA" id="ARBA00022857"/>
    </source>
</evidence>
<evidence type="ECO:0000313" key="13">
    <source>
        <dbReference type="EMBL" id="MCP2162293.1"/>
    </source>
</evidence>
<name>A0ABT1H906_9NOCA</name>
<feature type="domain" description="4Fe-4S ferredoxin-type" evidence="12">
    <location>
        <begin position="37"/>
        <end position="66"/>
    </location>
</feature>
<keyword evidence="14" id="KW-1185">Reference proteome</keyword>
<dbReference type="SUPFAM" id="SSF51971">
    <property type="entry name" value="Nucleotide-binding domain"/>
    <property type="match status" value="1"/>
</dbReference>
<dbReference type="InterPro" id="IPR023753">
    <property type="entry name" value="FAD/NAD-binding_dom"/>
</dbReference>
<evidence type="ECO:0000256" key="9">
    <source>
        <dbReference type="ARBA" id="ARBA00023014"/>
    </source>
</evidence>
<evidence type="ECO:0000256" key="5">
    <source>
        <dbReference type="ARBA" id="ARBA00022827"/>
    </source>
</evidence>
<keyword evidence="9" id="KW-0411">Iron-sulfur</keyword>
<dbReference type="PROSITE" id="PS51379">
    <property type="entry name" value="4FE4S_FER_2"/>
    <property type="match status" value="1"/>
</dbReference>
<keyword evidence="8" id="KW-0408">Iron</keyword>
<dbReference type="Pfam" id="PF07992">
    <property type="entry name" value="Pyr_redox_2"/>
    <property type="match status" value="1"/>
</dbReference>
<accession>A0ABT1H906</accession>
<comment type="cofactor">
    <cofactor evidence="1">
        <name>FAD</name>
        <dbReference type="ChEBI" id="CHEBI:57692"/>
    </cofactor>
</comment>
<keyword evidence="5" id="KW-0274">FAD</keyword>
<dbReference type="PANTHER" id="PTHR48467:SF1">
    <property type="entry name" value="GLUTAMATE SYNTHASE 1 [NADH], CHLOROPLASTIC-LIKE"/>
    <property type="match status" value="1"/>
</dbReference>
<organism evidence="13 14">
    <name type="scientific">Williamsia serinedens</name>
    <dbReference type="NCBI Taxonomy" id="391736"/>
    <lineage>
        <taxon>Bacteria</taxon>
        <taxon>Bacillati</taxon>
        <taxon>Actinomycetota</taxon>
        <taxon>Actinomycetes</taxon>
        <taxon>Mycobacteriales</taxon>
        <taxon>Nocardiaceae</taxon>
        <taxon>Williamsia</taxon>
    </lineage>
</organism>
<evidence type="ECO:0000256" key="11">
    <source>
        <dbReference type="SAM" id="MobiDB-lite"/>
    </source>
</evidence>
<proteinExistence type="predicted"/>
<feature type="region of interest" description="Disordered" evidence="11">
    <location>
        <begin position="492"/>
        <end position="522"/>
    </location>
</feature>
<dbReference type="Gene3D" id="3.30.70.20">
    <property type="match status" value="1"/>
</dbReference>
<dbReference type="PRINTS" id="PR00419">
    <property type="entry name" value="ADXRDTASE"/>
</dbReference>
<dbReference type="SUPFAM" id="SSF54862">
    <property type="entry name" value="4Fe-4S ferredoxins"/>
    <property type="match status" value="1"/>
</dbReference>
<dbReference type="PANTHER" id="PTHR48467">
    <property type="entry name" value="GLUTAMATE SYNTHASE 1 [NADH], CHLOROPLASTIC-LIKE"/>
    <property type="match status" value="1"/>
</dbReference>
<dbReference type="CDD" id="cd04410">
    <property type="entry name" value="DMSOR_beta-like"/>
    <property type="match status" value="1"/>
</dbReference>
<keyword evidence="3" id="KW-0285">Flavoprotein</keyword>
<keyword evidence="7" id="KW-0560">Oxidoreductase</keyword>
<dbReference type="Pfam" id="PF00037">
    <property type="entry name" value="Fer4"/>
    <property type="match status" value="1"/>
</dbReference>
<reference evidence="13 14" key="1">
    <citation type="submission" date="2022-06" db="EMBL/GenBank/DDBJ databases">
        <title>Genomic Encyclopedia of Archaeal and Bacterial Type Strains, Phase II (KMG-II): from individual species to whole genera.</title>
        <authorList>
            <person name="Goeker M."/>
        </authorList>
    </citation>
    <scope>NUCLEOTIDE SEQUENCE [LARGE SCALE GENOMIC DNA]</scope>
    <source>
        <strain evidence="13 14">DSM 45037</strain>
    </source>
</reference>
<evidence type="ECO:0000313" key="14">
    <source>
        <dbReference type="Proteomes" id="UP001205740"/>
    </source>
</evidence>
<keyword evidence="6" id="KW-0521">NADP</keyword>
<gene>
    <name evidence="13" type="ORF">LX12_003497</name>
</gene>
<evidence type="ECO:0000259" key="12">
    <source>
        <dbReference type="PROSITE" id="PS51379"/>
    </source>
</evidence>
<dbReference type="Gene3D" id="3.40.50.720">
    <property type="entry name" value="NAD(P)-binding Rossmann-like Domain"/>
    <property type="match status" value="2"/>
</dbReference>
<dbReference type="Proteomes" id="UP001205740">
    <property type="component" value="Unassembled WGS sequence"/>
</dbReference>
<dbReference type="InterPro" id="IPR055275">
    <property type="entry name" value="Ferredox_Rdtase"/>
</dbReference>
<evidence type="ECO:0000256" key="4">
    <source>
        <dbReference type="ARBA" id="ARBA00022723"/>
    </source>
</evidence>
<dbReference type="InterPro" id="IPR017900">
    <property type="entry name" value="4Fe4S_Fe_S_CS"/>
</dbReference>
<evidence type="ECO:0000256" key="7">
    <source>
        <dbReference type="ARBA" id="ARBA00023002"/>
    </source>
</evidence>
<sequence>MAFAITQSCCSDAGCVAVCPVGCIHPAPGEPGFGTADILHIDPEKCIDCGACADACPVDAIFPIDRLGPKDAHFAEVNAAYYRDTEVDAGPTQTQYARIPRLPEGLHVALVGTGPSAGYALRTLLNRTTASVTVIDKLPTPGGLIRSGVAPDHPATKNIMHGFDLHLRDPRVTVLGGVEVGVDITPQDLADHFDAVVYAVGASEPRRLGIAGEDLHGSTSATETVAWYNGIPDVENPLRPGVVGRTVLVGTGNVALDIARLFHTSSDALRRTDIADRSLPFFDDNATSEIVLLGRRGPETAAYTKAEFAALAAMPDVEVVTLDADEVDPSEFSGPPQAGRRRVVFVFGTRPVEVIGDAGSMTAVRVRSGEREYDIAADNLISSIGYRTRPIAGLPFDPDAGLIPSHDGRVVDGDDVVRGSYVVGWAKRGPSGGIGANRACAEDTVTAVVDDIADGLVPSPNRDADELEAFLRKRGVTPIRRRGIRTIDRVERERGAGAGRPRVKLTSTEELTKTARRRRRRG</sequence>
<protein>
    <recommendedName>
        <fullName evidence="2">ferredoxin--NADP(+) reductase</fullName>
        <ecNumber evidence="2">1.18.1.2</ecNumber>
    </recommendedName>
</protein>
<comment type="caution">
    <text evidence="13">The sequence shown here is derived from an EMBL/GenBank/DDBJ whole genome shotgun (WGS) entry which is preliminary data.</text>
</comment>
<dbReference type="PROSITE" id="PS00198">
    <property type="entry name" value="4FE4S_FER_1"/>
    <property type="match status" value="1"/>
</dbReference>
<evidence type="ECO:0000256" key="3">
    <source>
        <dbReference type="ARBA" id="ARBA00022630"/>
    </source>
</evidence>
<dbReference type="EC" id="1.18.1.2" evidence="2"/>
<evidence type="ECO:0000256" key="1">
    <source>
        <dbReference type="ARBA" id="ARBA00001974"/>
    </source>
</evidence>